<dbReference type="InterPro" id="IPR013525">
    <property type="entry name" value="ABC2_TM"/>
</dbReference>
<reference evidence="7 8" key="1">
    <citation type="submission" date="2019-12" db="EMBL/GenBank/DDBJ databases">
        <title>Sporaefaciens musculi gen. nov., sp. nov., a novel bacterium isolated from the caecum of an obese mouse.</title>
        <authorList>
            <person name="Rasmussen T.S."/>
            <person name="Streidl T."/>
            <person name="Hitch T.C.A."/>
            <person name="Wortmann E."/>
            <person name="Deptula P."/>
            <person name="Hansen M."/>
            <person name="Nielsen D.S."/>
            <person name="Clavel T."/>
            <person name="Vogensen F.K."/>
        </authorList>
    </citation>
    <scope>NUCLEOTIDE SEQUENCE [LARGE SCALE GENOMIC DNA]</scope>
    <source>
        <strain evidence="7 8">WCA-9-b2</strain>
    </source>
</reference>
<evidence type="ECO:0000256" key="5">
    <source>
        <dbReference type="RuleBase" id="RU361157"/>
    </source>
</evidence>
<keyword evidence="5" id="KW-1003">Cell membrane</keyword>
<evidence type="ECO:0000256" key="4">
    <source>
        <dbReference type="ARBA" id="ARBA00023136"/>
    </source>
</evidence>
<keyword evidence="5" id="KW-0813">Transport</keyword>
<dbReference type="PROSITE" id="PS51012">
    <property type="entry name" value="ABC_TM2"/>
    <property type="match status" value="1"/>
</dbReference>
<protein>
    <recommendedName>
        <fullName evidence="5">Transport permease protein</fullName>
    </recommendedName>
</protein>
<feature type="transmembrane region" description="Helical" evidence="5">
    <location>
        <begin position="65"/>
        <end position="89"/>
    </location>
</feature>
<feature type="transmembrane region" description="Helical" evidence="5">
    <location>
        <begin position="178"/>
        <end position="197"/>
    </location>
</feature>
<feature type="transmembrane region" description="Helical" evidence="5">
    <location>
        <begin position="109"/>
        <end position="136"/>
    </location>
</feature>
<feature type="transmembrane region" description="Helical" evidence="5">
    <location>
        <begin position="234"/>
        <end position="254"/>
    </location>
</feature>
<dbReference type="GO" id="GO:0140359">
    <property type="term" value="F:ABC-type transporter activity"/>
    <property type="evidence" value="ECO:0007669"/>
    <property type="project" value="InterPro"/>
</dbReference>
<dbReference type="AlphaFoldDB" id="A0A7X3MJP6"/>
<comment type="subcellular location">
    <subcellularLocation>
        <location evidence="5">Cell membrane</location>
        <topology evidence="5">Multi-pass membrane protein</topology>
    </subcellularLocation>
    <subcellularLocation>
        <location evidence="1">Membrane</location>
        <topology evidence="1">Multi-pass membrane protein</topology>
    </subcellularLocation>
</comment>
<comment type="caution">
    <text evidence="7">The sequence shown here is derived from an EMBL/GenBank/DDBJ whole genome shotgun (WGS) entry which is preliminary data.</text>
</comment>
<evidence type="ECO:0000259" key="6">
    <source>
        <dbReference type="PROSITE" id="PS51012"/>
    </source>
</evidence>
<evidence type="ECO:0000256" key="1">
    <source>
        <dbReference type="ARBA" id="ARBA00004141"/>
    </source>
</evidence>
<feature type="transmembrane region" description="Helical" evidence="5">
    <location>
        <begin position="21"/>
        <end position="45"/>
    </location>
</feature>
<keyword evidence="4 5" id="KW-0472">Membrane</keyword>
<evidence type="ECO:0000256" key="2">
    <source>
        <dbReference type="ARBA" id="ARBA00022692"/>
    </source>
</evidence>
<feature type="domain" description="ABC transmembrane type-2" evidence="6">
    <location>
        <begin position="26"/>
        <end position="258"/>
    </location>
</feature>
<dbReference type="Proteomes" id="UP000460412">
    <property type="component" value="Unassembled WGS sequence"/>
</dbReference>
<keyword evidence="2 5" id="KW-0812">Transmembrane</keyword>
<dbReference type="PANTHER" id="PTHR43229:SF6">
    <property type="entry name" value="ABC-TYPE MULTIDRUG TRANSPORT SYSTEM, PERMEASE COMPONENT"/>
    <property type="match status" value="1"/>
</dbReference>
<evidence type="ECO:0000313" key="8">
    <source>
        <dbReference type="Proteomes" id="UP000460412"/>
    </source>
</evidence>
<organism evidence="7 8">
    <name type="scientific">Sporofaciens musculi</name>
    <dbReference type="NCBI Taxonomy" id="2681861"/>
    <lineage>
        <taxon>Bacteria</taxon>
        <taxon>Bacillati</taxon>
        <taxon>Bacillota</taxon>
        <taxon>Clostridia</taxon>
        <taxon>Lachnospirales</taxon>
        <taxon>Lachnospiraceae</taxon>
        <taxon>Sporofaciens</taxon>
    </lineage>
</organism>
<gene>
    <name evidence="7" type="ORF">GN277_20645</name>
</gene>
<accession>A0A7X3MJP6</accession>
<evidence type="ECO:0000256" key="3">
    <source>
        <dbReference type="ARBA" id="ARBA00022989"/>
    </source>
</evidence>
<dbReference type="RefSeq" id="WP_159753166.1">
    <property type="nucleotide sequence ID" value="NZ_CASSPE010000121.1"/>
</dbReference>
<dbReference type="EMBL" id="WUQX01000001">
    <property type="protein sequence ID" value="MXP77670.1"/>
    <property type="molecule type" value="Genomic_DNA"/>
</dbReference>
<dbReference type="InterPro" id="IPR051784">
    <property type="entry name" value="Nod_factor_ABC_transporter"/>
</dbReference>
<keyword evidence="8" id="KW-1185">Reference proteome</keyword>
<name>A0A7X3MJP6_9FIRM</name>
<dbReference type="InterPro" id="IPR000412">
    <property type="entry name" value="ABC_2_transport"/>
</dbReference>
<dbReference type="PANTHER" id="PTHR43229">
    <property type="entry name" value="NODULATION PROTEIN J"/>
    <property type="match status" value="1"/>
</dbReference>
<dbReference type="Pfam" id="PF01061">
    <property type="entry name" value="ABC2_membrane"/>
    <property type="match status" value="1"/>
</dbReference>
<sequence>MRVIWSTYKKIRIGILRAVPWSFMVSRVTTGVTQIVFPYFIYVYFMKGNLNSEFSQYADGADYMTYIVLGSALNVLAVSTLMNIGRALITELREGTLEMLLLAPASRNLYFLGCLLEQTTRALIEFVTVILAGVALGAKLRALLSLSAFLSILLAVFGFFCMGIFLSGIMLYTRDTYITQNTLFITMSLICGIAYPIQYLPRWVQCFAQIFPLTPAVTLFRNIVIGRQYMVDNIWLILHVFVLSGIYLAVGLLWNKSLERRMIESIFG</sequence>
<dbReference type="InterPro" id="IPR047817">
    <property type="entry name" value="ABC2_TM_bact-type"/>
</dbReference>
<dbReference type="PIRSF" id="PIRSF006648">
    <property type="entry name" value="DrrB"/>
    <property type="match status" value="1"/>
</dbReference>
<feature type="transmembrane region" description="Helical" evidence="5">
    <location>
        <begin position="142"/>
        <end position="166"/>
    </location>
</feature>
<keyword evidence="3 5" id="KW-1133">Transmembrane helix</keyword>
<dbReference type="GO" id="GO:0043190">
    <property type="term" value="C:ATP-binding cassette (ABC) transporter complex"/>
    <property type="evidence" value="ECO:0007669"/>
    <property type="project" value="InterPro"/>
</dbReference>
<evidence type="ECO:0000313" key="7">
    <source>
        <dbReference type="EMBL" id="MXP77670.1"/>
    </source>
</evidence>
<comment type="similarity">
    <text evidence="5">Belongs to the ABC-2 integral membrane protein family.</text>
</comment>
<proteinExistence type="inferred from homology"/>